<dbReference type="InterPro" id="IPR042095">
    <property type="entry name" value="SUMF_sf"/>
</dbReference>
<dbReference type="PANTHER" id="PTHR23150:SF19">
    <property type="entry name" value="FORMYLGLYCINE-GENERATING ENZYME"/>
    <property type="match status" value="1"/>
</dbReference>
<keyword evidence="4" id="KW-1185">Reference proteome</keyword>
<feature type="domain" description="Sulfatase-modifying factor enzyme-like" evidence="2">
    <location>
        <begin position="671"/>
        <end position="897"/>
    </location>
</feature>
<evidence type="ECO:0000313" key="3">
    <source>
        <dbReference type="EMBL" id="WOK05502.1"/>
    </source>
</evidence>
<reference evidence="3 4" key="1">
    <citation type="journal article" date="2023" name="Microbiol. Resour. Announc.">
        <title>Complete Genome Sequence of Imperialibacter roseus strain P4T.</title>
        <authorList>
            <person name="Tizabi D.R."/>
            <person name="Bachvaroff T."/>
            <person name="Hill R.T."/>
        </authorList>
    </citation>
    <scope>NUCLEOTIDE SEQUENCE [LARGE SCALE GENOMIC DNA]</scope>
    <source>
        <strain evidence="3 4">P4T</strain>
    </source>
</reference>
<feature type="signal peptide" evidence="1">
    <location>
        <begin position="1"/>
        <end position="18"/>
    </location>
</feature>
<dbReference type="InterPro" id="IPR005532">
    <property type="entry name" value="SUMF_dom"/>
</dbReference>
<dbReference type="SUPFAM" id="SSF56436">
    <property type="entry name" value="C-type lectin-like"/>
    <property type="match status" value="1"/>
</dbReference>
<dbReference type="InterPro" id="IPR016187">
    <property type="entry name" value="CTDL_fold"/>
</dbReference>
<evidence type="ECO:0000259" key="2">
    <source>
        <dbReference type="Pfam" id="PF03781"/>
    </source>
</evidence>
<evidence type="ECO:0000256" key="1">
    <source>
        <dbReference type="SAM" id="SignalP"/>
    </source>
</evidence>
<gene>
    <name evidence="3" type="ORF">RT717_20725</name>
</gene>
<dbReference type="Pfam" id="PF03781">
    <property type="entry name" value="FGE-sulfatase"/>
    <property type="match status" value="1"/>
</dbReference>
<sequence length="903" mass="101897">MRKLLILFLSLATFSAKGQLFEYNNNGIQRVSLSSGTKYQAQYPFISFRVNGEVISSPAQEGADKRFETVYTHPAAKSALPYKITFTLKNTSTTDTLTIENVVPFGENPDHVYITGLGEHRLSRSVIYRPGFGPIGVILPDNAWELGFGILPLPDGNAVAGLARRKSWEKAQRKRFETILYPGGEVTYELWYEPFAGDWQEGLRLMFQKHFLFDLEQFDNSLFDRPDLAWIRKAYAINLMMAWDKDFYNPRYGIYYLPKTIEKAKPLLGGWDVIGFWPTWPALGLDQRNQWDMFRNLPGGLKELKRITTDAHKAGTKIFLCYNPWDESTTATTFAEQMAGMTDMLKATDTDGVVLDTRGSSSAEIQGAGDAAKEGVIMYSEGMAIPKDMPGIISGRVHNALEYPPLLNLNKFIKPDFAIFRVAELAYEPILREYNLSLFNGHGVEINQFQPGRPEWVDEQYKHLGRILMVLRSNSDAFNYSAYTPLIPTLRDSVYVNEWKSDTKTIYTIYNANPEGYTGPLFDLKLPDTHHAVNLWTHQPVSVDSGKALVSIDGFAPGDLDTNNEGTVSVVAVFPNVLQVSRRGDEVIIESPPGKITLSINGPSYDKKPYELEGGKHSLSLRKTFGWQEGSVVIQYLTEGELNDEVVFELKASDPWLISSITSTAGNNIDPTSVRVPGGNYHYRVDAREGEFIPYPKQVEKDTLMPGFWMDRYPVTNAQYYDFLAATCYRPNDDTNFLKHWPGGKPKKGEEDFPVVYVDIEDARAYAEWKGYRLPTELEWQYAAQAGDGSRTWPWGAEMDSTKTNRGDGKPYAVGQFPEGKNLLGIEDLVGNVWQLTNDVYFNGTSEFVILKGGSYFNPTSSWWYVKGGPQPLPWRQMLLRVSPGFERSATVGFRCVVEERGE</sequence>
<keyword evidence="1" id="KW-0732">Signal</keyword>
<dbReference type="Gene3D" id="3.90.1580.10">
    <property type="entry name" value="paralog of FGE (formylglycine-generating enzyme)"/>
    <property type="match status" value="1"/>
</dbReference>
<protein>
    <submittedName>
        <fullName evidence="3">SUMF1/EgtB/PvdO family nonheme iron enzyme</fullName>
    </submittedName>
</protein>
<proteinExistence type="predicted"/>
<name>A0ABZ0ILW1_9BACT</name>
<feature type="chain" id="PRO_5045702281" evidence="1">
    <location>
        <begin position="19"/>
        <end position="903"/>
    </location>
</feature>
<dbReference type="RefSeq" id="WP_317488263.1">
    <property type="nucleotide sequence ID" value="NZ_CP136051.1"/>
</dbReference>
<dbReference type="PANTHER" id="PTHR23150">
    <property type="entry name" value="SULFATASE MODIFYING FACTOR 1, 2"/>
    <property type="match status" value="1"/>
</dbReference>
<accession>A0ABZ0ILW1</accession>
<organism evidence="3 4">
    <name type="scientific">Imperialibacter roseus</name>
    <dbReference type="NCBI Taxonomy" id="1324217"/>
    <lineage>
        <taxon>Bacteria</taxon>
        <taxon>Pseudomonadati</taxon>
        <taxon>Bacteroidota</taxon>
        <taxon>Cytophagia</taxon>
        <taxon>Cytophagales</taxon>
        <taxon>Flammeovirgaceae</taxon>
        <taxon>Imperialibacter</taxon>
    </lineage>
</organism>
<dbReference type="Proteomes" id="UP001302349">
    <property type="component" value="Chromosome"/>
</dbReference>
<dbReference type="InterPro" id="IPR051043">
    <property type="entry name" value="Sulfatase_Mod_Factor_Kinase"/>
</dbReference>
<evidence type="ECO:0000313" key="4">
    <source>
        <dbReference type="Proteomes" id="UP001302349"/>
    </source>
</evidence>
<dbReference type="EMBL" id="CP136051">
    <property type="protein sequence ID" value="WOK05502.1"/>
    <property type="molecule type" value="Genomic_DNA"/>
</dbReference>